<keyword evidence="5" id="KW-0328">Glycosyltransferase</keyword>
<evidence type="ECO:0000256" key="7">
    <source>
        <dbReference type="ARBA" id="ARBA00022692"/>
    </source>
</evidence>
<keyword evidence="15" id="KW-1185">Reference proteome</keyword>
<evidence type="ECO:0000256" key="2">
    <source>
        <dbReference type="ARBA" id="ARBA00004922"/>
    </source>
</evidence>
<dbReference type="OrthoDB" id="414175at2759"/>
<dbReference type="GO" id="GO:0016020">
    <property type="term" value="C:membrane"/>
    <property type="evidence" value="ECO:0007669"/>
    <property type="project" value="UniProtKB-SubCell"/>
</dbReference>
<evidence type="ECO:0000256" key="9">
    <source>
        <dbReference type="ARBA" id="ARBA00022968"/>
    </source>
</evidence>
<gene>
    <name evidence="14" type="ORF">BKCO1_7700028</name>
</gene>
<evidence type="ECO:0000256" key="6">
    <source>
        <dbReference type="ARBA" id="ARBA00022679"/>
    </source>
</evidence>
<proteinExistence type="inferred from homology"/>
<evidence type="ECO:0000256" key="1">
    <source>
        <dbReference type="ARBA" id="ARBA00004606"/>
    </source>
</evidence>
<keyword evidence="11" id="KW-0472">Membrane</keyword>
<feature type="region of interest" description="Disordered" evidence="12">
    <location>
        <begin position="54"/>
        <end position="75"/>
    </location>
</feature>
<organism evidence="14 15">
    <name type="scientific">Diplodia corticola</name>
    <dbReference type="NCBI Taxonomy" id="236234"/>
    <lineage>
        <taxon>Eukaryota</taxon>
        <taxon>Fungi</taxon>
        <taxon>Dikarya</taxon>
        <taxon>Ascomycota</taxon>
        <taxon>Pezizomycotina</taxon>
        <taxon>Dothideomycetes</taxon>
        <taxon>Dothideomycetes incertae sedis</taxon>
        <taxon>Botryosphaeriales</taxon>
        <taxon>Botryosphaeriaceae</taxon>
        <taxon>Diplodia</taxon>
    </lineage>
</organism>
<sequence length="513" mass="57203">MSSKLSTTAVSSRQPSPSRSASQTAIRAFFVVLVLALLWHIRSFANRALPAGSHSSSSPQTSFPPSPSSGGNTTCPEIPGLSDVFVVVKTGVVQHRTKLPVHFSTTLRCVPRYAIFSDYAEAIDGRAISDALKDVDLTAAERANVDFYNRVRDRGGRDALSKEELEAWGATAVQTGTGGADTGGKKAQKLLAKLEQDNPGRKLDKWKMVPSVDKALRAAPDAKWFVFVEPDTYVLWSNLVEWLQLFDASAPWYLGEPDQAEADVFAHGGAGVVLSAEAARRVSALYKENADRVRQITASRPNGAAALGRVLQEVGVPLTWSWPNLQSSSPSQLDWGEERYEFDRLWCHRAISYHGLSTDEIEYLYAAEQSARAAGTPLTHHRHVFQDFVMPQLSSLKPNWDNLADRKTFIKLTKKGLRSGRRLKNWGDCRLECDQYGSCIGFSWIGKECRFNTKFQLGRENITSGRDGKNLISGFMTDRVDWMIRWLEDEPCKKREEWVLPVPFDDSIDEEDD</sequence>
<dbReference type="GO" id="GO:0016263">
    <property type="term" value="F:glycoprotein-N-acetylgalactosamine 3-beta-galactosyltransferase activity"/>
    <property type="evidence" value="ECO:0007669"/>
    <property type="project" value="UniProtKB-EC"/>
</dbReference>
<reference evidence="14 15" key="1">
    <citation type="submission" date="2016-10" db="EMBL/GenBank/DDBJ databases">
        <title>Proteomics and genomics reveal pathogen-plant mechanisms compatible with a hemibiotrophic lifestyle of Diplodia corticola.</title>
        <authorList>
            <person name="Fernandes I."/>
            <person name="De Jonge R."/>
            <person name="Van De Peer Y."/>
            <person name="Devreese B."/>
            <person name="Alves A."/>
            <person name="Esteves A.C."/>
        </authorList>
    </citation>
    <scope>NUCLEOTIDE SEQUENCE [LARGE SCALE GENOMIC DNA]</scope>
    <source>
        <strain evidence="14 15">CBS 112549</strain>
    </source>
</reference>
<dbReference type="EMBL" id="MNUE01000077">
    <property type="protein sequence ID" value="OJD29565.1"/>
    <property type="molecule type" value="Genomic_DNA"/>
</dbReference>
<keyword evidence="10" id="KW-1133">Transmembrane helix</keyword>
<evidence type="ECO:0000256" key="4">
    <source>
        <dbReference type="ARBA" id="ARBA00012557"/>
    </source>
</evidence>
<dbReference type="PANTHER" id="PTHR23033:SF47">
    <property type="entry name" value="APPLE DOMAIN-CONTAINING PROTEIN-RELATED"/>
    <property type="match status" value="1"/>
</dbReference>
<dbReference type="GO" id="GO:0000166">
    <property type="term" value="F:nucleotide binding"/>
    <property type="evidence" value="ECO:0007669"/>
    <property type="project" value="UniProtKB-KW"/>
</dbReference>
<evidence type="ECO:0000313" key="15">
    <source>
        <dbReference type="Proteomes" id="UP000183809"/>
    </source>
</evidence>
<dbReference type="Proteomes" id="UP000183809">
    <property type="component" value="Unassembled WGS sequence"/>
</dbReference>
<dbReference type="PANTHER" id="PTHR23033">
    <property type="entry name" value="BETA1,3-GALACTOSYLTRANSFERASE"/>
    <property type="match status" value="1"/>
</dbReference>
<dbReference type="STRING" id="236234.A0A1J9RPT2"/>
<comment type="pathway">
    <text evidence="2">Protein modification; protein glycosylation.</text>
</comment>
<dbReference type="EC" id="2.4.1.122" evidence="4"/>
<dbReference type="AlphaFoldDB" id="A0A1J9RPT2"/>
<evidence type="ECO:0000256" key="3">
    <source>
        <dbReference type="ARBA" id="ARBA00006462"/>
    </source>
</evidence>
<name>A0A1J9RPT2_9PEZI</name>
<comment type="caution">
    <text evidence="14">The sequence shown here is derived from an EMBL/GenBank/DDBJ whole genome shotgun (WGS) entry which is preliminary data.</text>
</comment>
<keyword evidence="8" id="KW-0547">Nucleotide-binding</keyword>
<dbReference type="Pfam" id="PF02434">
    <property type="entry name" value="Fringe"/>
    <property type="match status" value="1"/>
</dbReference>
<dbReference type="Gene3D" id="3.90.550.50">
    <property type="match status" value="1"/>
</dbReference>
<comment type="subcellular location">
    <subcellularLocation>
        <location evidence="1">Membrane</location>
        <topology evidence="1">Single-pass type II membrane protein</topology>
    </subcellularLocation>
</comment>
<evidence type="ECO:0000313" key="14">
    <source>
        <dbReference type="EMBL" id="OJD29565.1"/>
    </source>
</evidence>
<feature type="domain" description="Fringe-like glycosyltransferase" evidence="13">
    <location>
        <begin position="207"/>
        <end position="329"/>
    </location>
</feature>
<accession>A0A1J9RPT2</accession>
<dbReference type="InterPro" id="IPR003378">
    <property type="entry name" value="Fringe-like_glycosylTrfase"/>
</dbReference>
<evidence type="ECO:0000256" key="10">
    <source>
        <dbReference type="ARBA" id="ARBA00022989"/>
    </source>
</evidence>
<keyword evidence="6 14" id="KW-0808">Transferase</keyword>
<dbReference type="GeneID" id="31019301"/>
<evidence type="ECO:0000256" key="11">
    <source>
        <dbReference type="ARBA" id="ARBA00023136"/>
    </source>
</evidence>
<comment type="similarity">
    <text evidence="3">Belongs to the glycosyltransferase 31 family. Beta3-Gal-T subfamily.</text>
</comment>
<evidence type="ECO:0000256" key="8">
    <source>
        <dbReference type="ARBA" id="ARBA00022741"/>
    </source>
</evidence>
<evidence type="ECO:0000256" key="5">
    <source>
        <dbReference type="ARBA" id="ARBA00022676"/>
    </source>
</evidence>
<evidence type="ECO:0000256" key="12">
    <source>
        <dbReference type="SAM" id="MobiDB-lite"/>
    </source>
</evidence>
<evidence type="ECO:0000259" key="13">
    <source>
        <dbReference type="Pfam" id="PF02434"/>
    </source>
</evidence>
<keyword evidence="7" id="KW-0812">Transmembrane</keyword>
<keyword evidence="9" id="KW-0735">Signal-anchor</keyword>
<protein>
    <recommendedName>
        <fullName evidence="4">N-acetylgalactosaminide beta-1,3-galactosyltransferase</fullName>
        <ecNumber evidence="4">2.4.1.122</ecNumber>
    </recommendedName>
</protein>
<dbReference type="RefSeq" id="XP_020125825.1">
    <property type="nucleotide sequence ID" value="XM_020279039.1"/>
</dbReference>
<dbReference type="InterPro" id="IPR026050">
    <property type="entry name" value="C1GALT1/C1GALT1_chp1"/>
</dbReference>